<feature type="region of interest" description="Disordered" evidence="1">
    <location>
        <begin position="55"/>
        <end position="79"/>
    </location>
</feature>
<sequence length="918" mass="95216">MTRNVLTRLALALAGLPTGSAHASGPVAPTAPASALILAQWALFRRGENPLLNRTPVAAPTLSSPTSSGQLTGGLHATDPDGDRLSYTVIAEPAHGDLVMRSDGTFTYVPDPEFALTGGDDAFTVVVRDNDPTAPGGGRYTDVLREALMRHHPALASRLFGAHTITVTVPVTVTPTGPTTPPVVPEPPGPTVDRDTGAVSGSLGVGPTAGGTLVVTVPEQPGTGSVTVDPKTGTYTFTPTAAARRAAAGTPGADVVTFTVLVANGDGDVVPVTVTTPVDPGPTEVVAEIPVGPGVQTLHASPDGRRIYAVGQSGGTSVMRSLAAARTFSAAAQDSVPTSTTISIIDAGRNSLISTVTLPGRADELEFSPDGSHAFVTTRTEDRNDKDEPTTVTVIDVDTDAVVATLRPVGSYGGVYFAPDGEHAYLSDYMGDQVLVLDLADDTLTTIAVPRPQYLTFSPDGRRAYMPSITDGTTTVFDTATHAIIGSAPGYGEPTFGADGRFGYLVDYQYVHGSVTVIDTRDDSVTVIPVGGHPTTTVWFGAGGAFAYVMDQGGDDPKLTVIDTSDHSFTTIDLGSDPSWWFPSPDGTRMYITDRADGTVTVVDAAHGVTLDTVSITAEGSDSFIHDAQFGPDGKRFYVVDAGQITIFDTTDDSVTTVPGDGRLGFSTDGSLAYVLGYGDASGGATLRVISAGDDGGRTFTLPTPADWVYFNADATRAYAWNWDGAVTVVDMATGATTFASVGQPAYEPQFSPDGRQLYIAGDDRAGAGALTVIDTADDTIWTVPVDASPSRVTFSPDGHAYVVSGRDADGTTVTIVDGAARTSTSFVASPYATDVEFTPDGRFGYVFGYGETYDDGEIMFIDLADGSTSVAPVPAPTGIRFSADGRHAYVLDQRRGTATVISLDADGSVRPSAERAV</sequence>
<dbReference type="InterPro" id="IPR051200">
    <property type="entry name" value="Host-pathogen_enzymatic-act"/>
</dbReference>
<dbReference type="SUPFAM" id="SSF63829">
    <property type="entry name" value="Calcium-dependent phosphotriesterase"/>
    <property type="match status" value="1"/>
</dbReference>
<gene>
    <name evidence="3" type="ORF">ACFPEL_05235</name>
</gene>
<feature type="chain" id="PRO_5045692215" evidence="2">
    <location>
        <begin position="24"/>
        <end position="918"/>
    </location>
</feature>
<dbReference type="Gene3D" id="2.60.40.2810">
    <property type="match status" value="1"/>
</dbReference>
<proteinExistence type="predicted"/>
<dbReference type="Pfam" id="PF17963">
    <property type="entry name" value="Big_9"/>
    <property type="match status" value="1"/>
</dbReference>
<comment type="caution">
    <text evidence="3">The sequence shown here is derived from an EMBL/GenBank/DDBJ whole genome shotgun (WGS) entry which is preliminary data.</text>
</comment>
<keyword evidence="4" id="KW-1185">Reference proteome</keyword>
<dbReference type="PANTHER" id="PTHR47197:SF3">
    <property type="entry name" value="DIHYDRO-HEME D1 DEHYDROGENASE"/>
    <property type="match status" value="1"/>
</dbReference>
<organism evidence="3 4">
    <name type="scientific">Actinomycetospora chibensis</name>
    <dbReference type="NCBI Taxonomy" id="663606"/>
    <lineage>
        <taxon>Bacteria</taxon>
        <taxon>Bacillati</taxon>
        <taxon>Actinomycetota</taxon>
        <taxon>Actinomycetes</taxon>
        <taxon>Pseudonocardiales</taxon>
        <taxon>Pseudonocardiaceae</taxon>
        <taxon>Actinomycetospora</taxon>
    </lineage>
</organism>
<evidence type="ECO:0000313" key="3">
    <source>
        <dbReference type="EMBL" id="MFC4831808.1"/>
    </source>
</evidence>
<evidence type="ECO:0000256" key="2">
    <source>
        <dbReference type="SAM" id="SignalP"/>
    </source>
</evidence>
<dbReference type="InterPro" id="IPR011045">
    <property type="entry name" value="N2O_reductase_N"/>
</dbReference>
<protein>
    <submittedName>
        <fullName evidence="3">Ig-like domain-containing protein</fullName>
    </submittedName>
</protein>
<dbReference type="EMBL" id="JBHSIM010000010">
    <property type="protein sequence ID" value="MFC4831808.1"/>
    <property type="molecule type" value="Genomic_DNA"/>
</dbReference>
<keyword evidence="2" id="KW-0732">Signal</keyword>
<feature type="signal peptide" evidence="2">
    <location>
        <begin position="1"/>
        <end position="23"/>
    </location>
</feature>
<dbReference type="InterPro" id="IPR015943">
    <property type="entry name" value="WD40/YVTN_repeat-like_dom_sf"/>
</dbReference>
<accession>A0ABV9REZ0</accession>
<dbReference type="Gene3D" id="2.130.10.10">
    <property type="entry name" value="YVTN repeat-like/Quinoprotein amine dehydrogenase"/>
    <property type="match status" value="3"/>
</dbReference>
<evidence type="ECO:0000256" key="1">
    <source>
        <dbReference type="SAM" id="MobiDB-lite"/>
    </source>
</evidence>
<feature type="compositionally biased region" description="Polar residues" evidence="1">
    <location>
        <begin position="61"/>
        <end position="70"/>
    </location>
</feature>
<dbReference type="PANTHER" id="PTHR47197">
    <property type="entry name" value="PROTEIN NIRF"/>
    <property type="match status" value="1"/>
</dbReference>
<name>A0ABV9REZ0_9PSEU</name>
<dbReference type="Proteomes" id="UP001595909">
    <property type="component" value="Unassembled WGS sequence"/>
</dbReference>
<evidence type="ECO:0000313" key="4">
    <source>
        <dbReference type="Proteomes" id="UP001595909"/>
    </source>
</evidence>
<dbReference type="SUPFAM" id="SSF50974">
    <property type="entry name" value="Nitrous oxide reductase, N-terminal domain"/>
    <property type="match status" value="1"/>
</dbReference>
<dbReference type="RefSeq" id="WP_274191898.1">
    <property type="nucleotide sequence ID" value="NZ_BAABHN010000010.1"/>
</dbReference>
<dbReference type="InterPro" id="IPR011048">
    <property type="entry name" value="Haem_d1_sf"/>
</dbReference>
<dbReference type="SUPFAM" id="SSF51004">
    <property type="entry name" value="C-terminal (heme d1) domain of cytochrome cd1-nitrite reductase"/>
    <property type="match status" value="1"/>
</dbReference>
<reference evidence="4" key="1">
    <citation type="journal article" date="2019" name="Int. J. Syst. Evol. Microbiol.">
        <title>The Global Catalogue of Microorganisms (GCM) 10K type strain sequencing project: providing services to taxonomists for standard genome sequencing and annotation.</title>
        <authorList>
            <consortium name="The Broad Institute Genomics Platform"/>
            <consortium name="The Broad Institute Genome Sequencing Center for Infectious Disease"/>
            <person name="Wu L."/>
            <person name="Ma J."/>
        </authorList>
    </citation>
    <scope>NUCLEOTIDE SEQUENCE [LARGE SCALE GENOMIC DNA]</scope>
    <source>
        <strain evidence="4">CCUG 50347</strain>
    </source>
</reference>